<keyword evidence="3 6" id="KW-1133">Transmembrane helix</keyword>
<dbReference type="InterPro" id="IPR038770">
    <property type="entry name" value="Na+/solute_symporter_sf"/>
</dbReference>
<reference evidence="8 9" key="1">
    <citation type="journal article" date="2024" name="Nat. Commun.">
        <title>Phylogenomics reveals the evolutionary origins of lichenization in chlorophyte algae.</title>
        <authorList>
            <person name="Puginier C."/>
            <person name="Libourel C."/>
            <person name="Otte J."/>
            <person name="Skaloud P."/>
            <person name="Haon M."/>
            <person name="Grisel S."/>
            <person name="Petersen M."/>
            <person name="Berrin J.G."/>
            <person name="Delaux P.M."/>
            <person name="Dal Grande F."/>
            <person name="Keller J."/>
        </authorList>
    </citation>
    <scope>NUCLEOTIDE SEQUENCE [LARGE SCALE GENOMIC DNA]</scope>
    <source>
        <strain evidence="8 9">SAG 2145</strain>
    </source>
</reference>
<dbReference type="EMBL" id="JALJOS010000021">
    <property type="protein sequence ID" value="KAK9826290.1"/>
    <property type="molecule type" value="Genomic_DNA"/>
</dbReference>
<sequence length="701" mass="75583">MAPKVREVKDLKGGLSWGLQSITSITLKDILNGVSLAALFLMLYAGLYLSIGKPFLPNGPAWAIMIIWAGAVICSFLAERIYIPGAVGMICSGLFLRNVSSGILIHGLKASWSKQIRAAAVSIIFLRSGLEIELGIFKVLGWRPVKLLLIPGLAEAFFDGGLIIKIFKMPATFAFATGFILKAVGPALVIQAMFEVQQRRLGIRKAIPATVVAAASFDDMVAITGYTIFINLAVQGEGDRGWAIAHGPLSVVFGILAGMLAAVICSITVLWSNKFKRTFMLFFTALAMKYFFDHFEFSSGGALGSLTLGLLVKELWRRGWPPLLAIDKGTEAAQQVERHVRWVWRFLMMPLLFGLIGTSINFSTLAKGTIPKSVGIIFAGLAFRMVITFCTMFGSGLTLLEQLFFALAWSPKATVQAALAGLPNDAVNAAYKRGTPMWNQYHAYAQDTLAICIFSIIICGTIGMVSIRWFSPLLLERADDAGDDNIHRPMFSAATMKSHDMGSNASPGAPANGDIPAPAGIRQQPISEAELVPVGGLPIIGPEASTGPSPGRLGYVEENITVPSSGFSGTGLVAPAEQKESRELRDRIRAQSNAVATHLDHIEQVAVGIQQPRDPEQGQAMGTLDRDRADQLITAVRELRQALLDEPDPASDTMEMGSSEFMRASTYQSRLRHRTPGTSGQQSPTGSPRASQVRTQPSGGF</sequence>
<keyword evidence="4 6" id="KW-0472">Membrane</keyword>
<dbReference type="Pfam" id="PF00999">
    <property type="entry name" value="Na_H_Exchanger"/>
    <property type="match status" value="1"/>
</dbReference>
<evidence type="ECO:0000256" key="5">
    <source>
        <dbReference type="SAM" id="MobiDB-lite"/>
    </source>
</evidence>
<gene>
    <name evidence="8" type="ORF">WJX74_005979</name>
</gene>
<dbReference type="PANTHER" id="PTHR31102">
    <property type="match status" value="1"/>
</dbReference>
<dbReference type="Gene3D" id="1.20.1530.20">
    <property type="match status" value="1"/>
</dbReference>
<dbReference type="AlphaFoldDB" id="A0AAW1QXL5"/>
<dbReference type="InterPro" id="IPR006153">
    <property type="entry name" value="Cation/H_exchanger_TM"/>
</dbReference>
<proteinExistence type="predicted"/>
<evidence type="ECO:0000259" key="7">
    <source>
        <dbReference type="Pfam" id="PF00999"/>
    </source>
</evidence>
<feature type="transmembrane region" description="Helical" evidence="6">
    <location>
        <begin position="249"/>
        <end position="271"/>
    </location>
</feature>
<keyword evidence="2 6" id="KW-0812">Transmembrane</keyword>
<dbReference type="GO" id="GO:0016020">
    <property type="term" value="C:membrane"/>
    <property type="evidence" value="ECO:0007669"/>
    <property type="project" value="UniProtKB-SubCell"/>
</dbReference>
<evidence type="ECO:0000256" key="3">
    <source>
        <dbReference type="ARBA" id="ARBA00022989"/>
    </source>
</evidence>
<feature type="transmembrane region" description="Helical" evidence="6">
    <location>
        <begin position="173"/>
        <end position="194"/>
    </location>
</feature>
<dbReference type="Proteomes" id="UP001438707">
    <property type="component" value="Unassembled WGS sequence"/>
</dbReference>
<feature type="transmembrane region" description="Helical" evidence="6">
    <location>
        <begin position="30"/>
        <end position="49"/>
    </location>
</feature>
<evidence type="ECO:0000256" key="4">
    <source>
        <dbReference type="ARBA" id="ARBA00023136"/>
    </source>
</evidence>
<comment type="caution">
    <text evidence="8">The sequence shown here is derived from an EMBL/GenBank/DDBJ whole genome shotgun (WGS) entry which is preliminary data.</text>
</comment>
<evidence type="ECO:0000313" key="8">
    <source>
        <dbReference type="EMBL" id="KAK9826290.1"/>
    </source>
</evidence>
<evidence type="ECO:0000313" key="9">
    <source>
        <dbReference type="Proteomes" id="UP001438707"/>
    </source>
</evidence>
<dbReference type="InterPro" id="IPR051843">
    <property type="entry name" value="CPA1_transporter"/>
</dbReference>
<feature type="transmembrane region" description="Helical" evidence="6">
    <location>
        <begin position="342"/>
        <end position="362"/>
    </location>
</feature>
<feature type="transmembrane region" description="Helical" evidence="6">
    <location>
        <begin position="206"/>
        <end position="229"/>
    </location>
</feature>
<evidence type="ECO:0000256" key="1">
    <source>
        <dbReference type="ARBA" id="ARBA00004141"/>
    </source>
</evidence>
<feature type="transmembrane region" description="Helical" evidence="6">
    <location>
        <begin position="61"/>
        <end position="78"/>
    </location>
</feature>
<feature type="transmembrane region" description="Helical" evidence="6">
    <location>
        <begin position="147"/>
        <end position="167"/>
    </location>
</feature>
<dbReference type="GO" id="GO:0015297">
    <property type="term" value="F:antiporter activity"/>
    <property type="evidence" value="ECO:0007669"/>
    <property type="project" value="InterPro"/>
</dbReference>
<keyword evidence="9" id="KW-1185">Reference proteome</keyword>
<protein>
    <recommendedName>
        <fullName evidence="7">Cation/H+ exchanger transmembrane domain-containing protein</fullName>
    </recommendedName>
</protein>
<name>A0AAW1QXL5_9CHLO</name>
<feature type="region of interest" description="Disordered" evidence="5">
    <location>
        <begin position="644"/>
        <end position="701"/>
    </location>
</feature>
<dbReference type="GO" id="GO:1902600">
    <property type="term" value="P:proton transmembrane transport"/>
    <property type="evidence" value="ECO:0007669"/>
    <property type="project" value="InterPro"/>
</dbReference>
<accession>A0AAW1QXL5</accession>
<evidence type="ECO:0000256" key="6">
    <source>
        <dbReference type="SAM" id="Phobius"/>
    </source>
</evidence>
<organism evidence="8 9">
    <name type="scientific">Apatococcus lobatus</name>
    <dbReference type="NCBI Taxonomy" id="904363"/>
    <lineage>
        <taxon>Eukaryota</taxon>
        <taxon>Viridiplantae</taxon>
        <taxon>Chlorophyta</taxon>
        <taxon>core chlorophytes</taxon>
        <taxon>Trebouxiophyceae</taxon>
        <taxon>Chlorellales</taxon>
        <taxon>Chlorellaceae</taxon>
        <taxon>Apatococcus</taxon>
    </lineage>
</organism>
<feature type="domain" description="Cation/H+ exchanger transmembrane" evidence="7">
    <location>
        <begin position="71"/>
        <end position="468"/>
    </location>
</feature>
<comment type="subcellular location">
    <subcellularLocation>
        <location evidence="1">Membrane</location>
        <topology evidence="1">Multi-pass membrane protein</topology>
    </subcellularLocation>
</comment>
<dbReference type="PANTHER" id="PTHR31102:SF1">
    <property type="entry name" value="CATION_H+ EXCHANGER DOMAIN-CONTAINING PROTEIN"/>
    <property type="match status" value="1"/>
</dbReference>
<feature type="transmembrane region" description="Helical" evidence="6">
    <location>
        <begin position="448"/>
        <end position="467"/>
    </location>
</feature>
<feature type="transmembrane region" description="Helical" evidence="6">
    <location>
        <begin position="374"/>
        <end position="400"/>
    </location>
</feature>
<evidence type="ECO:0000256" key="2">
    <source>
        <dbReference type="ARBA" id="ARBA00022692"/>
    </source>
</evidence>
<feature type="compositionally biased region" description="Polar residues" evidence="5">
    <location>
        <begin position="676"/>
        <end position="701"/>
    </location>
</feature>